<dbReference type="AlphaFoldDB" id="A0A182J6E4"/>
<keyword evidence="11 14" id="KW-0408">Iron</keyword>
<name>A0A182J6E4_ANOAO</name>
<evidence type="ECO:0000256" key="8">
    <source>
        <dbReference type="ARBA" id="ARBA00022824"/>
    </source>
</evidence>
<dbReference type="Gene3D" id="1.10.630.10">
    <property type="entry name" value="Cytochrome P450"/>
    <property type="match status" value="2"/>
</dbReference>
<evidence type="ECO:0000256" key="11">
    <source>
        <dbReference type="ARBA" id="ARBA00023004"/>
    </source>
</evidence>
<evidence type="ECO:0000256" key="5">
    <source>
        <dbReference type="ARBA" id="ARBA00010617"/>
    </source>
</evidence>
<dbReference type="GO" id="GO:0020037">
    <property type="term" value="F:heme binding"/>
    <property type="evidence" value="ECO:0007669"/>
    <property type="project" value="InterPro"/>
</dbReference>
<keyword evidence="10 15" id="KW-0560">Oxidoreductase</keyword>
<dbReference type="GO" id="GO:0005506">
    <property type="term" value="F:iron ion binding"/>
    <property type="evidence" value="ECO:0007669"/>
    <property type="project" value="InterPro"/>
</dbReference>
<evidence type="ECO:0000256" key="1">
    <source>
        <dbReference type="ARBA" id="ARBA00001971"/>
    </source>
</evidence>
<keyword evidence="12 15" id="KW-0503">Monooxygenase</keyword>
<dbReference type="PRINTS" id="PR00385">
    <property type="entry name" value="P450"/>
</dbReference>
<dbReference type="Pfam" id="PF00067">
    <property type="entry name" value="p450"/>
    <property type="match status" value="1"/>
</dbReference>
<keyword evidence="7 14" id="KW-0479">Metal-binding</keyword>
<dbReference type="PRINTS" id="PR00465">
    <property type="entry name" value="EP450IV"/>
</dbReference>
<protein>
    <submittedName>
        <fullName evidence="16">Uncharacterized protein</fullName>
    </submittedName>
</protein>
<reference evidence="16" key="1">
    <citation type="submission" date="2022-08" db="UniProtKB">
        <authorList>
            <consortium name="EnsemblMetazoa"/>
        </authorList>
    </citation>
    <scope>IDENTIFICATION</scope>
    <source>
        <strain evidence="16">EBRO</strain>
    </source>
</reference>
<dbReference type="InterPro" id="IPR017972">
    <property type="entry name" value="Cyt_P450_CS"/>
</dbReference>
<dbReference type="PANTHER" id="PTHR24291">
    <property type="entry name" value="CYTOCHROME P450 FAMILY 4"/>
    <property type="match status" value="1"/>
</dbReference>
<dbReference type="InterPro" id="IPR002403">
    <property type="entry name" value="Cyt_P450_E_grp-IV"/>
</dbReference>
<evidence type="ECO:0000256" key="14">
    <source>
        <dbReference type="PIRSR" id="PIRSR602403-1"/>
    </source>
</evidence>
<evidence type="ECO:0000313" key="16">
    <source>
        <dbReference type="EnsemblMetazoa" id="AATE012234-PA.1"/>
    </source>
</evidence>
<comment type="subcellular location">
    <subcellularLocation>
        <location evidence="4">Endoplasmic reticulum membrane</location>
        <topology evidence="4">Peripheral membrane protein</topology>
    </subcellularLocation>
    <subcellularLocation>
        <location evidence="3">Microsome membrane</location>
        <topology evidence="3">Peripheral membrane protein</topology>
    </subcellularLocation>
</comment>
<dbReference type="EnsemblMetazoa" id="AATE012234-RA">
    <property type="protein sequence ID" value="AATE012234-PA.1"/>
    <property type="gene ID" value="AATE012234"/>
</dbReference>
<comment type="cofactor">
    <cofactor evidence="1 14">
        <name>heme</name>
        <dbReference type="ChEBI" id="CHEBI:30413"/>
    </cofactor>
</comment>
<dbReference type="GO" id="GO:0005789">
    <property type="term" value="C:endoplasmic reticulum membrane"/>
    <property type="evidence" value="ECO:0007669"/>
    <property type="project" value="UniProtKB-SubCell"/>
</dbReference>
<evidence type="ECO:0000256" key="3">
    <source>
        <dbReference type="ARBA" id="ARBA00004174"/>
    </source>
</evidence>
<evidence type="ECO:0000256" key="2">
    <source>
        <dbReference type="ARBA" id="ARBA00003690"/>
    </source>
</evidence>
<evidence type="ECO:0000256" key="13">
    <source>
        <dbReference type="ARBA" id="ARBA00023136"/>
    </source>
</evidence>
<evidence type="ECO:0000256" key="6">
    <source>
        <dbReference type="ARBA" id="ARBA00022617"/>
    </source>
</evidence>
<organism evidence="16">
    <name type="scientific">Anopheles atroparvus</name>
    <name type="common">European mosquito</name>
    <dbReference type="NCBI Taxonomy" id="41427"/>
    <lineage>
        <taxon>Eukaryota</taxon>
        <taxon>Metazoa</taxon>
        <taxon>Ecdysozoa</taxon>
        <taxon>Arthropoda</taxon>
        <taxon>Hexapoda</taxon>
        <taxon>Insecta</taxon>
        <taxon>Pterygota</taxon>
        <taxon>Neoptera</taxon>
        <taxon>Endopterygota</taxon>
        <taxon>Diptera</taxon>
        <taxon>Nematocera</taxon>
        <taxon>Culicoidea</taxon>
        <taxon>Culicidae</taxon>
        <taxon>Anophelinae</taxon>
        <taxon>Anopheles</taxon>
    </lineage>
</organism>
<sequence>MLLATSHPDIMQAVLTHPDCLGKPFLYDFFEVKNGLFSGPPHLWKSQRKALNPAFNTRILNSFIPVFVEYSGVMAEKLAKIIPVGEIQDKVYQEVMEVFPETTQEITSEDLKQLCYMERVIMEGLRLAPSVPNIARQSQKDVEVADLLIPKDTLIAMSIFAMHRRPDIWGTDADVFDPDRFLPERSIGRNPHAFMPFSTGSRNCIGNRYALLSMKIMLMTLVRSRQSPQVVGPSMLCDTEIPSLITTTFDCAMFKVTIYIKAISYIGIQSSKRSKGPVVG</sequence>
<proteinExistence type="inferred from homology"/>
<dbReference type="GO" id="GO:0004497">
    <property type="term" value="F:monooxygenase activity"/>
    <property type="evidence" value="ECO:0007669"/>
    <property type="project" value="UniProtKB-KW"/>
</dbReference>
<evidence type="ECO:0000256" key="7">
    <source>
        <dbReference type="ARBA" id="ARBA00022723"/>
    </source>
</evidence>
<keyword evidence="9" id="KW-0492">Microsome</keyword>
<evidence type="ECO:0000256" key="15">
    <source>
        <dbReference type="RuleBase" id="RU000461"/>
    </source>
</evidence>
<evidence type="ECO:0000256" key="9">
    <source>
        <dbReference type="ARBA" id="ARBA00022848"/>
    </source>
</evidence>
<keyword evidence="6 14" id="KW-0349">Heme</keyword>
<dbReference type="STRING" id="41427.A0A182J6E4"/>
<dbReference type="InterPro" id="IPR001128">
    <property type="entry name" value="Cyt_P450"/>
</dbReference>
<dbReference type="VEuPathDB" id="VectorBase:AATE012234"/>
<evidence type="ECO:0000256" key="10">
    <source>
        <dbReference type="ARBA" id="ARBA00023002"/>
    </source>
</evidence>
<dbReference type="InterPro" id="IPR050196">
    <property type="entry name" value="Cytochrome_P450_Monoox"/>
</dbReference>
<keyword evidence="8" id="KW-0256">Endoplasmic reticulum</keyword>
<comment type="function">
    <text evidence="2">May be involved in the metabolism of insect hormones and in the breakdown of synthetic insecticides.</text>
</comment>
<dbReference type="PROSITE" id="PS00086">
    <property type="entry name" value="CYTOCHROME_P450"/>
    <property type="match status" value="1"/>
</dbReference>
<evidence type="ECO:0000256" key="12">
    <source>
        <dbReference type="ARBA" id="ARBA00023033"/>
    </source>
</evidence>
<accession>A0A182J6E4</accession>
<dbReference type="PANTHER" id="PTHR24291:SF189">
    <property type="entry name" value="CYTOCHROME P450 4C3-RELATED"/>
    <property type="match status" value="1"/>
</dbReference>
<dbReference type="InterPro" id="IPR036396">
    <property type="entry name" value="Cyt_P450_sf"/>
</dbReference>
<evidence type="ECO:0000256" key="4">
    <source>
        <dbReference type="ARBA" id="ARBA00004406"/>
    </source>
</evidence>
<comment type="similarity">
    <text evidence="5 15">Belongs to the cytochrome P450 family.</text>
</comment>
<feature type="binding site" description="axial binding residue" evidence="14">
    <location>
        <position position="204"/>
    </location>
    <ligand>
        <name>heme</name>
        <dbReference type="ChEBI" id="CHEBI:30413"/>
    </ligand>
    <ligandPart>
        <name>Fe</name>
        <dbReference type="ChEBI" id="CHEBI:18248"/>
    </ligandPart>
</feature>
<dbReference type="SUPFAM" id="SSF48264">
    <property type="entry name" value="Cytochrome P450"/>
    <property type="match status" value="2"/>
</dbReference>
<dbReference type="GO" id="GO:0016705">
    <property type="term" value="F:oxidoreductase activity, acting on paired donors, with incorporation or reduction of molecular oxygen"/>
    <property type="evidence" value="ECO:0007669"/>
    <property type="project" value="InterPro"/>
</dbReference>
<keyword evidence="13" id="KW-0472">Membrane</keyword>